<name>L1I916_GUITC</name>
<dbReference type="KEGG" id="gtt:GUITHDRAFT_121061"/>
<gene>
    <name evidence="2" type="ORF">GUITHDRAFT_121061</name>
</gene>
<reference evidence="3" key="3">
    <citation type="submission" date="2016-03" db="UniProtKB">
        <authorList>
            <consortium name="EnsemblProtists"/>
        </authorList>
    </citation>
    <scope>IDENTIFICATION</scope>
</reference>
<keyword evidence="4" id="KW-1185">Reference proteome</keyword>
<reference evidence="4" key="2">
    <citation type="submission" date="2012-11" db="EMBL/GenBank/DDBJ databases">
        <authorList>
            <person name="Kuo A."/>
            <person name="Curtis B.A."/>
            <person name="Tanifuji G."/>
            <person name="Burki F."/>
            <person name="Gruber A."/>
            <person name="Irimia M."/>
            <person name="Maruyama S."/>
            <person name="Arias M.C."/>
            <person name="Ball S.G."/>
            <person name="Gile G.H."/>
            <person name="Hirakawa Y."/>
            <person name="Hopkins J.F."/>
            <person name="Rensing S.A."/>
            <person name="Schmutz J."/>
            <person name="Symeonidi A."/>
            <person name="Elias M."/>
            <person name="Eveleigh R.J."/>
            <person name="Herman E.K."/>
            <person name="Klute M.J."/>
            <person name="Nakayama T."/>
            <person name="Obornik M."/>
            <person name="Reyes-Prieto A."/>
            <person name="Armbrust E.V."/>
            <person name="Aves S.J."/>
            <person name="Beiko R.G."/>
            <person name="Coutinho P."/>
            <person name="Dacks J.B."/>
            <person name="Durnford D.G."/>
            <person name="Fast N.M."/>
            <person name="Green B.R."/>
            <person name="Grisdale C."/>
            <person name="Hempe F."/>
            <person name="Henrissat B."/>
            <person name="Hoppner M.P."/>
            <person name="Ishida K.-I."/>
            <person name="Kim E."/>
            <person name="Koreny L."/>
            <person name="Kroth P.G."/>
            <person name="Liu Y."/>
            <person name="Malik S.-B."/>
            <person name="Maier U.G."/>
            <person name="McRose D."/>
            <person name="Mock T."/>
            <person name="Neilson J.A."/>
            <person name="Onodera N.T."/>
            <person name="Poole A.M."/>
            <person name="Pritham E.J."/>
            <person name="Richards T.A."/>
            <person name="Rocap G."/>
            <person name="Roy S.W."/>
            <person name="Sarai C."/>
            <person name="Schaack S."/>
            <person name="Shirato S."/>
            <person name="Slamovits C.H."/>
            <person name="Spencer D.F."/>
            <person name="Suzuki S."/>
            <person name="Worden A.Z."/>
            <person name="Zauner S."/>
            <person name="Barry K."/>
            <person name="Bell C."/>
            <person name="Bharti A.K."/>
            <person name="Crow J.A."/>
            <person name="Grimwood J."/>
            <person name="Kramer R."/>
            <person name="Lindquist E."/>
            <person name="Lucas S."/>
            <person name="Salamov A."/>
            <person name="McFadden G.I."/>
            <person name="Lane C.E."/>
            <person name="Keeling P.J."/>
            <person name="Gray M.W."/>
            <person name="Grigoriev I.V."/>
            <person name="Archibald J.M."/>
        </authorList>
    </citation>
    <scope>NUCLEOTIDE SEQUENCE</scope>
    <source>
        <strain evidence="4">CCMP2712</strain>
    </source>
</reference>
<dbReference type="GeneID" id="17289483"/>
<protein>
    <submittedName>
        <fullName evidence="2 3">Uncharacterized protein</fullName>
    </submittedName>
</protein>
<reference evidence="2 4" key="1">
    <citation type="journal article" date="2012" name="Nature">
        <title>Algal genomes reveal evolutionary mosaicism and the fate of nucleomorphs.</title>
        <authorList>
            <consortium name="DOE Joint Genome Institute"/>
            <person name="Curtis B.A."/>
            <person name="Tanifuji G."/>
            <person name="Burki F."/>
            <person name="Gruber A."/>
            <person name="Irimia M."/>
            <person name="Maruyama S."/>
            <person name="Arias M.C."/>
            <person name="Ball S.G."/>
            <person name="Gile G.H."/>
            <person name="Hirakawa Y."/>
            <person name="Hopkins J.F."/>
            <person name="Kuo A."/>
            <person name="Rensing S.A."/>
            <person name="Schmutz J."/>
            <person name="Symeonidi A."/>
            <person name="Elias M."/>
            <person name="Eveleigh R.J."/>
            <person name="Herman E.K."/>
            <person name="Klute M.J."/>
            <person name="Nakayama T."/>
            <person name="Obornik M."/>
            <person name="Reyes-Prieto A."/>
            <person name="Armbrust E.V."/>
            <person name="Aves S.J."/>
            <person name="Beiko R.G."/>
            <person name="Coutinho P."/>
            <person name="Dacks J.B."/>
            <person name="Durnford D.G."/>
            <person name="Fast N.M."/>
            <person name="Green B.R."/>
            <person name="Grisdale C.J."/>
            <person name="Hempel F."/>
            <person name="Henrissat B."/>
            <person name="Hoppner M.P."/>
            <person name="Ishida K."/>
            <person name="Kim E."/>
            <person name="Koreny L."/>
            <person name="Kroth P.G."/>
            <person name="Liu Y."/>
            <person name="Malik S.B."/>
            <person name="Maier U.G."/>
            <person name="McRose D."/>
            <person name="Mock T."/>
            <person name="Neilson J.A."/>
            <person name="Onodera N.T."/>
            <person name="Poole A.M."/>
            <person name="Pritham E.J."/>
            <person name="Richards T.A."/>
            <person name="Rocap G."/>
            <person name="Roy S.W."/>
            <person name="Sarai C."/>
            <person name="Schaack S."/>
            <person name="Shirato S."/>
            <person name="Slamovits C.H."/>
            <person name="Spencer D.F."/>
            <person name="Suzuki S."/>
            <person name="Worden A.Z."/>
            <person name="Zauner S."/>
            <person name="Barry K."/>
            <person name="Bell C."/>
            <person name="Bharti A.K."/>
            <person name="Crow J.A."/>
            <person name="Grimwood J."/>
            <person name="Kramer R."/>
            <person name="Lindquist E."/>
            <person name="Lucas S."/>
            <person name="Salamov A."/>
            <person name="McFadden G.I."/>
            <person name="Lane C.E."/>
            <person name="Keeling P.J."/>
            <person name="Gray M.W."/>
            <person name="Grigoriev I.V."/>
            <person name="Archibald J.M."/>
        </authorList>
    </citation>
    <scope>NUCLEOTIDE SEQUENCE</scope>
    <source>
        <strain evidence="2 4">CCMP2712</strain>
    </source>
</reference>
<proteinExistence type="predicted"/>
<feature type="region of interest" description="Disordered" evidence="1">
    <location>
        <begin position="33"/>
        <end position="72"/>
    </location>
</feature>
<dbReference type="PaxDb" id="55529-EKX32756"/>
<accession>L1I916</accession>
<feature type="compositionally biased region" description="Polar residues" evidence="1">
    <location>
        <begin position="57"/>
        <end position="72"/>
    </location>
</feature>
<dbReference type="Proteomes" id="UP000011087">
    <property type="component" value="Unassembled WGS sequence"/>
</dbReference>
<evidence type="ECO:0000256" key="1">
    <source>
        <dbReference type="SAM" id="MobiDB-lite"/>
    </source>
</evidence>
<dbReference type="HOGENOM" id="CLU_2727590_0_0_1"/>
<dbReference type="RefSeq" id="XP_005819736.1">
    <property type="nucleotide sequence ID" value="XM_005819679.1"/>
</dbReference>
<evidence type="ECO:0000313" key="4">
    <source>
        <dbReference type="Proteomes" id="UP000011087"/>
    </source>
</evidence>
<evidence type="ECO:0000313" key="3">
    <source>
        <dbReference type="EnsemblProtists" id="EKX32756"/>
    </source>
</evidence>
<dbReference type="EnsemblProtists" id="EKX32756">
    <property type="protein sequence ID" value="EKX32756"/>
    <property type="gene ID" value="GUITHDRAFT_121061"/>
</dbReference>
<dbReference type="EMBL" id="JH993173">
    <property type="protein sequence ID" value="EKX32756.1"/>
    <property type="molecule type" value="Genomic_DNA"/>
</dbReference>
<evidence type="ECO:0000313" key="2">
    <source>
        <dbReference type="EMBL" id="EKX32756.1"/>
    </source>
</evidence>
<dbReference type="AlphaFoldDB" id="L1I916"/>
<organism evidence="2">
    <name type="scientific">Guillardia theta (strain CCMP2712)</name>
    <name type="common">Cryptophyte</name>
    <dbReference type="NCBI Taxonomy" id="905079"/>
    <lineage>
        <taxon>Eukaryota</taxon>
        <taxon>Cryptophyceae</taxon>
        <taxon>Pyrenomonadales</taxon>
        <taxon>Geminigeraceae</taxon>
        <taxon>Guillardia</taxon>
    </lineage>
</organism>
<sequence length="72" mass="8180">MFAIFGKDQQLTMLMCSNLQECLDHRMARQLESKPLPSMAGQSRAMKHYESDEGENTFRSTGGKKSSFNSFI</sequence>